<comment type="caution">
    <text evidence="3">The sequence shown here is derived from an EMBL/GenBank/DDBJ whole genome shotgun (WGS) entry which is preliminary data.</text>
</comment>
<dbReference type="Proteomes" id="UP000018852">
    <property type="component" value="Unassembled WGS sequence"/>
</dbReference>
<name>W1V5V9_9ACTO</name>
<dbReference type="CDD" id="cd10447">
    <property type="entry name" value="GIY-YIG_unchar_2"/>
    <property type="match status" value="1"/>
</dbReference>
<feature type="compositionally biased region" description="Basic and acidic residues" evidence="1">
    <location>
        <begin position="308"/>
        <end position="317"/>
    </location>
</feature>
<dbReference type="EMBL" id="AZLV01001097">
    <property type="protein sequence ID" value="ETJ01367.1"/>
    <property type="molecule type" value="Genomic_DNA"/>
</dbReference>
<feature type="domain" description="DUF4357" evidence="2">
    <location>
        <begin position="241"/>
        <end position="289"/>
    </location>
</feature>
<sequence>MPGKHIELFLVDGESGGITTADVSGWTGHLLTGPRAALKRLLAREDANTNGVYLLLGDDPSALENTRCYIGRTENFAQRFVDHDRKKNWWDRAVLISSREDSFNEGYWGYLESRLIEIAQATERSTLDDNKQTPQPRKLSEAQRSDAEAFLVQVRSVLPVLGVSVLRSSRSKPEIERPDAVPDESPVFVLTHSKKHVEASAQVIGGEFVMLEGSTVVATWNNRGNSDSTRRAYESYRARHTKLIEDGSITIRDGIGVVTRDIPFTSPSTAGAIALGRSCNGRQAWRWGDNTYADWEERDLPTSPASPDRAEPEQRPL</sequence>
<protein>
    <submittedName>
        <fullName evidence="3">Methionine sulfoxide reductase A</fullName>
    </submittedName>
</protein>
<evidence type="ECO:0000256" key="1">
    <source>
        <dbReference type="SAM" id="MobiDB-lite"/>
    </source>
</evidence>
<dbReference type="AlphaFoldDB" id="W1V5V9"/>
<feature type="region of interest" description="Disordered" evidence="1">
    <location>
        <begin position="296"/>
        <end position="317"/>
    </location>
</feature>
<evidence type="ECO:0000313" key="4">
    <source>
        <dbReference type="Proteomes" id="UP000018852"/>
    </source>
</evidence>
<organism evidence="3 4">
    <name type="scientific">Actinomyces urogenitalis DORA_12</name>
    <dbReference type="NCBI Taxonomy" id="1403939"/>
    <lineage>
        <taxon>Bacteria</taxon>
        <taxon>Bacillati</taxon>
        <taxon>Actinomycetota</taxon>
        <taxon>Actinomycetes</taxon>
        <taxon>Actinomycetales</taxon>
        <taxon>Actinomycetaceae</taxon>
        <taxon>Actinomyces</taxon>
    </lineage>
</organism>
<proteinExistence type="predicted"/>
<reference evidence="3 4" key="1">
    <citation type="submission" date="2013-12" db="EMBL/GenBank/DDBJ databases">
        <title>A Varibaculum cambriense genome reconstructed from a premature infant gut community with otherwise low bacterial novelty that shifts toward anaerobic metabolism during the third week of life.</title>
        <authorList>
            <person name="Brown C.T."/>
            <person name="Sharon I."/>
            <person name="Thomas B.C."/>
            <person name="Castelle C.J."/>
            <person name="Morowitz M.J."/>
            <person name="Banfield J.F."/>
        </authorList>
    </citation>
    <scope>NUCLEOTIDE SEQUENCE [LARGE SCALE GENOMIC DNA]</scope>
    <source>
        <strain evidence="4">DORA_12</strain>
    </source>
</reference>
<accession>W1V5V9</accession>
<evidence type="ECO:0000313" key="3">
    <source>
        <dbReference type="EMBL" id="ETJ01367.1"/>
    </source>
</evidence>
<dbReference type="InterPro" id="IPR025579">
    <property type="entry name" value="DUF4357"/>
</dbReference>
<gene>
    <name evidence="3" type="ORF">Q605_AUC01097G0005</name>
</gene>
<dbReference type="Pfam" id="PF14267">
    <property type="entry name" value="DUF4357"/>
    <property type="match status" value="1"/>
</dbReference>
<evidence type="ECO:0000259" key="2">
    <source>
        <dbReference type="Pfam" id="PF14267"/>
    </source>
</evidence>